<organism evidence="2 3">
    <name type="scientific">Micromonospora maris</name>
    <dbReference type="NCBI Taxonomy" id="1003110"/>
    <lineage>
        <taxon>Bacteria</taxon>
        <taxon>Bacillati</taxon>
        <taxon>Actinomycetota</taxon>
        <taxon>Actinomycetes</taxon>
        <taxon>Micromonosporales</taxon>
        <taxon>Micromonosporaceae</taxon>
        <taxon>Micromonospora</taxon>
    </lineage>
</organism>
<protein>
    <submittedName>
        <fullName evidence="2">Uncharacterized protein</fullName>
    </submittedName>
</protein>
<dbReference type="EMBL" id="LMWI01000002">
    <property type="protein sequence ID" value="KUJ44810.1"/>
    <property type="molecule type" value="Genomic_DNA"/>
</dbReference>
<evidence type="ECO:0000313" key="3">
    <source>
        <dbReference type="Proteomes" id="UP000053246"/>
    </source>
</evidence>
<accession>A0A9X0I0X4</accession>
<dbReference type="AlphaFoldDB" id="A0A9X0I0X4"/>
<feature type="region of interest" description="Disordered" evidence="1">
    <location>
        <begin position="1"/>
        <end position="26"/>
    </location>
</feature>
<sequence>MTAGPPPLGPLDNAGDREAARSAAYDTSHVAVDDAVAVTPVTLLIVPAGDSSVVRPGMTAGNRA</sequence>
<evidence type="ECO:0000313" key="2">
    <source>
        <dbReference type="EMBL" id="KUJ44810.1"/>
    </source>
</evidence>
<evidence type="ECO:0000256" key="1">
    <source>
        <dbReference type="SAM" id="MobiDB-lite"/>
    </source>
</evidence>
<dbReference type="Proteomes" id="UP000053246">
    <property type="component" value="Unassembled WGS sequence"/>
</dbReference>
<reference evidence="2 3" key="1">
    <citation type="submission" date="2015-10" db="EMBL/GenBank/DDBJ databases">
        <authorList>
            <person name="Ju K.-S."/>
            <person name="Doroghazi J.R."/>
            <person name="Metcalf W.W."/>
        </authorList>
    </citation>
    <scope>NUCLEOTIDE SEQUENCE [LARGE SCALE GENOMIC DNA]</scope>
    <source>
        <strain evidence="2 3">NRRL B-24793</strain>
    </source>
</reference>
<name>A0A9X0I0X4_9ACTN</name>
<proteinExistence type="predicted"/>
<keyword evidence="3" id="KW-1185">Reference proteome</keyword>
<gene>
    <name evidence="2" type="ORF">ADL17_16840</name>
</gene>
<comment type="caution">
    <text evidence="2">The sequence shown here is derived from an EMBL/GenBank/DDBJ whole genome shotgun (WGS) entry which is preliminary data.</text>
</comment>